<dbReference type="EMBL" id="BSNK01000002">
    <property type="protein sequence ID" value="GLQ24182.1"/>
    <property type="molecule type" value="Genomic_DNA"/>
</dbReference>
<reference evidence="4" key="1">
    <citation type="journal article" date="2014" name="Int. J. Syst. Evol. Microbiol.">
        <title>Complete genome of a new Firmicutes species belonging to the dominant human colonic microbiota ('Ruminococcus bicirculans') reveals two chromosomes and a selective capacity to utilize plant glucans.</title>
        <authorList>
            <consortium name="NISC Comparative Sequencing Program"/>
            <person name="Wegmann U."/>
            <person name="Louis P."/>
            <person name="Goesmann A."/>
            <person name="Henrissat B."/>
            <person name="Duncan S.H."/>
            <person name="Flint H.J."/>
        </authorList>
    </citation>
    <scope>NUCLEOTIDE SEQUENCE</scope>
    <source>
        <strain evidence="4">NBRC 108219</strain>
    </source>
</reference>
<keyword evidence="5" id="KW-1185">Reference proteome</keyword>
<evidence type="ECO:0000256" key="1">
    <source>
        <dbReference type="ARBA" id="ARBA00022729"/>
    </source>
</evidence>
<evidence type="ECO:0000313" key="4">
    <source>
        <dbReference type="EMBL" id="GLQ24182.1"/>
    </source>
</evidence>
<dbReference type="InterPro" id="IPR052037">
    <property type="entry name" value="LPS_export_LptA"/>
</dbReference>
<proteinExistence type="predicted"/>
<feature type="domain" description="Organic solvent tolerance-like N-terminal" evidence="3">
    <location>
        <begin position="42"/>
        <end position="148"/>
    </location>
</feature>
<dbReference type="Proteomes" id="UP001161391">
    <property type="component" value="Unassembled WGS sequence"/>
</dbReference>
<feature type="signal peptide" evidence="2">
    <location>
        <begin position="1"/>
        <end position="23"/>
    </location>
</feature>
<evidence type="ECO:0000313" key="5">
    <source>
        <dbReference type="Proteomes" id="UP001161391"/>
    </source>
</evidence>
<dbReference type="InterPro" id="IPR005653">
    <property type="entry name" value="OstA-like_N"/>
</dbReference>
<name>A0ABQ5VB15_9PROT</name>
<gene>
    <name evidence="4" type="ORF">GCM10007853_20560</name>
</gene>
<evidence type="ECO:0000256" key="2">
    <source>
        <dbReference type="SAM" id="SignalP"/>
    </source>
</evidence>
<feature type="chain" id="PRO_5045126467" description="Organic solvent tolerance-like N-terminal domain-containing protein" evidence="2">
    <location>
        <begin position="24"/>
        <end position="183"/>
    </location>
</feature>
<dbReference type="RefSeq" id="WP_284390353.1">
    <property type="nucleotide sequence ID" value="NZ_BSNK01000002.1"/>
</dbReference>
<dbReference type="Gene3D" id="2.60.450.10">
    <property type="entry name" value="Lipopolysaccharide (LPS) transport protein A like domain"/>
    <property type="match status" value="1"/>
</dbReference>
<dbReference type="Pfam" id="PF03968">
    <property type="entry name" value="LptD_N"/>
    <property type="match status" value="1"/>
</dbReference>
<accession>A0ABQ5VB15</accession>
<dbReference type="PANTHER" id="PTHR36504">
    <property type="entry name" value="LIPOPOLYSACCHARIDE EXPORT SYSTEM PROTEIN LPTA"/>
    <property type="match status" value="1"/>
</dbReference>
<organism evidence="4 5">
    <name type="scientific">Algimonas ampicilliniresistens</name>
    <dbReference type="NCBI Taxonomy" id="1298735"/>
    <lineage>
        <taxon>Bacteria</taxon>
        <taxon>Pseudomonadati</taxon>
        <taxon>Pseudomonadota</taxon>
        <taxon>Alphaproteobacteria</taxon>
        <taxon>Maricaulales</taxon>
        <taxon>Robiginitomaculaceae</taxon>
        <taxon>Algimonas</taxon>
    </lineage>
</organism>
<reference evidence="4" key="2">
    <citation type="submission" date="2023-01" db="EMBL/GenBank/DDBJ databases">
        <title>Draft genome sequence of Algimonas ampicilliniresistens strain NBRC 108219.</title>
        <authorList>
            <person name="Sun Q."/>
            <person name="Mori K."/>
        </authorList>
    </citation>
    <scope>NUCLEOTIDE SEQUENCE</scope>
    <source>
        <strain evidence="4">NBRC 108219</strain>
    </source>
</reference>
<comment type="caution">
    <text evidence="4">The sequence shown here is derived from an EMBL/GenBank/DDBJ whole genome shotgun (WGS) entry which is preliminary data.</text>
</comment>
<sequence>MKSVFYFIAGLFAALAFASSALAQFAGSSGGNIELYADDAVSSKGVTTLTGQVDARQGEVRILADQMVIYSKAADNAGPTVGTVAGDIERIVATGNFYYITPEQEVRGNMGVYMASSDTFEVTGDVVLVQDDSIVRGKRLIYELSSQKARVVSDCKGRQCGRQGRVAILIKNTPDANAAASNS</sequence>
<dbReference type="PANTHER" id="PTHR36504:SF1">
    <property type="entry name" value="LIPOPOLYSACCHARIDE EXPORT SYSTEM PROTEIN LPTA"/>
    <property type="match status" value="1"/>
</dbReference>
<evidence type="ECO:0000259" key="3">
    <source>
        <dbReference type="Pfam" id="PF03968"/>
    </source>
</evidence>
<keyword evidence="1 2" id="KW-0732">Signal</keyword>
<protein>
    <recommendedName>
        <fullName evidence="3">Organic solvent tolerance-like N-terminal domain-containing protein</fullName>
    </recommendedName>
</protein>